<proteinExistence type="predicted"/>
<protein>
    <submittedName>
        <fullName evidence="2">Uncharacterized protein</fullName>
    </submittedName>
</protein>
<evidence type="ECO:0000313" key="2">
    <source>
        <dbReference type="EMBL" id="KAB8075953.1"/>
    </source>
</evidence>
<dbReference type="Proteomes" id="UP000326565">
    <property type="component" value="Unassembled WGS sequence"/>
</dbReference>
<dbReference type="OrthoDB" id="4436899at2759"/>
<keyword evidence="1" id="KW-0472">Membrane</keyword>
<evidence type="ECO:0000256" key="1">
    <source>
        <dbReference type="SAM" id="Phobius"/>
    </source>
</evidence>
<accession>A0A5N5X5B9</accession>
<reference evidence="2 3" key="1">
    <citation type="submission" date="2019-04" db="EMBL/GenBank/DDBJ databases">
        <title>Friends and foes A comparative genomics study of 23 Aspergillus species from section Flavi.</title>
        <authorList>
            <consortium name="DOE Joint Genome Institute"/>
            <person name="Kjaerbolling I."/>
            <person name="Vesth T."/>
            <person name="Frisvad J.C."/>
            <person name="Nybo J.L."/>
            <person name="Theobald S."/>
            <person name="Kildgaard S."/>
            <person name="Isbrandt T."/>
            <person name="Kuo A."/>
            <person name="Sato A."/>
            <person name="Lyhne E.K."/>
            <person name="Kogle M.E."/>
            <person name="Wiebenga A."/>
            <person name="Kun R.S."/>
            <person name="Lubbers R.J."/>
            <person name="Makela M.R."/>
            <person name="Barry K."/>
            <person name="Chovatia M."/>
            <person name="Clum A."/>
            <person name="Daum C."/>
            <person name="Haridas S."/>
            <person name="He G."/>
            <person name="LaButti K."/>
            <person name="Lipzen A."/>
            <person name="Mondo S."/>
            <person name="Riley R."/>
            <person name="Salamov A."/>
            <person name="Simmons B.A."/>
            <person name="Magnuson J.K."/>
            <person name="Henrissat B."/>
            <person name="Mortensen U.H."/>
            <person name="Larsen T.O."/>
            <person name="Devries R.P."/>
            <person name="Grigoriev I.V."/>
            <person name="Machida M."/>
            <person name="Baker S.E."/>
            <person name="Andersen M.R."/>
        </authorList>
    </citation>
    <scope>NUCLEOTIDE SEQUENCE [LARGE SCALE GENOMIC DNA]</scope>
    <source>
        <strain evidence="2 3">CBS 151.66</strain>
    </source>
</reference>
<keyword evidence="3" id="KW-1185">Reference proteome</keyword>
<dbReference type="AlphaFoldDB" id="A0A5N5X5B9"/>
<organism evidence="2 3">
    <name type="scientific">Aspergillus leporis</name>
    <dbReference type="NCBI Taxonomy" id="41062"/>
    <lineage>
        <taxon>Eukaryota</taxon>
        <taxon>Fungi</taxon>
        <taxon>Dikarya</taxon>
        <taxon>Ascomycota</taxon>
        <taxon>Pezizomycotina</taxon>
        <taxon>Eurotiomycetes</taxon>
        <taxon>Eurotiomycetidae</taxon>
        <taxon>Eurotiales</taxon>
        <taxon>Aspergillaceae</taxon>
        <taxon>Aspergillus</taxon>
        <taxon>Aspergillus subgen. Circumdati</taxon>
    </lineage>
</organism>
<evidence type="ECO:0000313" key="3">
    <source>
        <dbReference type="Proteomes" id="UP000326565"/>
    </source>
</evidence>
<dbReference type="EMBL" id="ML732187">
    <property type="protein sequence ID" value="KAB8075953.1"/>
    <property type="molecule type" value="Genomic_DNA"/>
</dbReference>
<sequence>MSNSVQYAKSLLVWALLAPGHEFMVLIIKSILENEGRDNRRAYPLARVQAYQPFDGREDSILFGELSVHISAMRNRANQPKVEDEDKQEALFDRPADAREYELEFPNGKHFPVLMLSYVGPQHERLFYASMHGRRLVVTQSKLYSFEDRSTAPVEFFTCMLLSCPL</sequence>
<keyword evidence="1" id="KW-1133">Transmembrane helix</keyword>
<gene>
    <name evidence="2" type="ORF">BDV29DRAFT_155190</name>
</gene>
<feature type="transmembrane region" description="Helical" evidence="1">
    <location>
        <begin position="12"/>
        <end position="32"/>
    </location>
</feature>
<name>A0A5N5X5B9_9EURO</name>
<keyword evidence="1" id="KW-0812">Transmembrane</keyword>